<evidence type="ECO:0000313" key="4">
    <source>
        <dbReference type="Proteomes" id="UP000474159"/>
    </source>
</evidence>
<feature type="region of interest" description="Disordered" evidence="1">
    <location>
        <begin position="49"/>
        <end position="68"/>
    </location>
</feature>
<sequence length="366" mass="38214">MSHVASSPVSRSRGARRRRSRSGPLLTITAAAVGLCAWAILLPPSPGRPVASVTAAPPSAPVKQASAPSPVPAVGWMLDPTPALGSQATTFRRATAVQAALRPAEAGPASGDARAAEPVQALAAAPPAPARLVQTIPVPIPRPAEFRRAPVPETPRLASRPVSPSTQSVFRAAAVDNRSFVEKLFGVEPSSTGPALAYAGTSPDLVDPVPRRRLSPSPVPPVAANTAVYDISARKVYLPNGEELEAHSGLGSSMDDPRYVHLRMRGATPPGTYDLREREALFHGVRAIRLNPVGGPAAVHGRNGLLAHTYMLGASGASNGCVSFRNYDRFLQAYLRGEVQRLVVVAGRGQDGPPATGTRLFGLLGR</sequence>
<dbReference type="Pfam" id="PF10908">
    <property type="entry name" value="Tlde1_dom"/>
    <property type="match status" value="1"/>
</dbReference>
<dbReference type="RefSeq" id="WP_151000789.1">
    <property type="nucleotide sequence ID" value="NZ_BPQY01000098.1"/>
</dbReference>
<protein>
    <submittedName>
        <fullName evidence="3">DUF2778 domain-containing protein</fullName>
    </submittedName>
</protein>
<gene>
    <name evidence="3" type="ORF">F6X53_14015</name>
</gene>
<evidence type="ECO:0000259" key="2">
    <source>
        <dbReference type="Pfam" id="PF10908"/>
    </source>
</evidence>
<proteinExistence type="predicted"/>
<name>A0A6L3T588_9HYPH</name>
<feature type="domain" description="Tlde1" evidence="2">
    <location>
        <begin position="243"/>
        <end position="347"/>
    </location>
</feature>
<organism evidence="3 4">
    <name type="scientific">Methylobacterium soli</name>
    <dbReference type="NCBI Taxonomy" id="553447"/>
    <lineage>
        <taxon>Bacteria</taxon>
        <taxon>Pseudomonadati</taxon>
        <taxon>Pseudomonadota</taxon>
        <taxon>Alphaproteobacteria</taxon>
        <taxon>Hyphomicrobiales</taxon>
        <taxon>Methylobacteriaceae</taxon>
        <taxon>Methylobacterium</taxon>
    </lineage>
</organism>
<feature type="compositionally biased region" description="Low complexity" evidence="1">
    <location>
        <begin position="1"/>
        <end position="12"/>
    </location>
</feature>
<keyword evidence="4" id="KW-1185">Reference proteome</keyword>
<accession>A0A6L3T588</accession>
<comment type="caution">
    <text evidence="3">The sequence shown here is derived from an EMBL/GenBank/DDBJ whole genome shotgun (WGS) entry which is preliminary data.</text>
</comment>
<evidence type="ECO:0000313" key="3">
    <source>
        <dbReference type="EMBL" id="KAB1078513.1"/>
    </source>
</evidence>
<dbReference type="AlphaFoldDB" id="A0A6L3T588"/>
<reference evidence="3 4" key="1">
    <citation type="submission" date="2019-09" db="EMBL/GenBank/DDBJ databases">
        <title>YIM 48816 draft genome.</title>
        <authorList>
            <person name="Jiang L."/>
        </authorList>
    </citation>
    <scope>NUCLEOTIDE SEQUENCE [LARGE SCALE GENOMIC DNA]</scope>
    <source>
        <strain evidence="3 4">YIM 48816</strain>
    </source>
</reference>
<feature type="region of interest" description="Disordered" evidence="1">
    <location>
        <begin position="1"/>
        <end position="21"/>
    </location>
</feature>
<evidence type="ECO:0000256" key="1">
    <source>
        <dbReference type="SAM" id="MobiDB-lite"/>
    </source>
</evidence>
<dbReference type="EMBL" id="VZZK01000013">
    <property type="protein sequence ID" value="KAB1078513.1"/>
    <property type="molecule type" value="Genomic_DNA"/>
</dbReference>
<dbReference type="Proteomes" id="UP000474159">
    <property type="component" value="Unassembled WGS sequence"/>
</dbReference>
<dbReference type="OrthoDB" id="9816088at2"/>
<dbReference type="InterPro" id="IPR021225">
    <property type="entry name" value="Tlde1_dom"/>
</dbReference>